<evidence type="ECO:0000256" key="8">
    <source>
        <dbReference type="RuleBase" id="RU364150"/>
    </source>
</evidence>
<dbReference type="GO" id="GO:0006357">
    <property type="term" value="P:regulation of transcription by RNA polymerase II"/>
    <property type="evidence" value="ECO:0007669"/>
    <property type="project" value="InterPro"/>
</dbReference>
<dbReference type="GO" id="GO:0016592">
    <property type="term" value="C:mediator complex"/>
    <property type="evidence" value="ECO:0007669"/>
    <property type="project" value="InterPro"/>
</dbReference>
<dbReference type="PANTHER" id="PTHR13321:SF2">
    <property type="entry name" value="MEDIATOR OF RNA POLYMERASE II TRANSCRIPTION SUBUNIT 18"/>
    <property type="match status" value="1"/>
</dbReference>
<dbReference type="OrthoDB" id="5348092at2759"/>
<evidence type="ECO:0000256" key="5">
    <source>
        <dbReference type="ARBA" id="ARBA00023163"/>
    </source>
</evidence>
<dbReference type="PANTHER" id="PTHR13321">
    <property type="entry name" value="MEDIATOR OF RNA POLYMERASE II TRANSCRIPTION, SUBUNIT 18"/>
    <property type="match status" value="1"/>
</dbReference>
<feature type="region of interest" description="Disordered" evidence="9">
    <location>
        <begin position="157"/>
        <end position="188"/>
    </location>
</feature>
<evidence type="ECO:0000256" key="9">
    <source>
        <dbReference type="SAM" id="MobiDB-lite"/>
    </source>
</evidence>
<evidence type="ECO:0000256" key="6">
    <source>
        <dbReference type="ARBA" id="ARBA00023242"/>
    </source>
</evidence>
<dbReference type="Pfam" id="PF09637">
    <property type="entry name" value="Med18"/>
    <property type="match status" value="1"/>
</dbReference>
<evidence type="ECO:0000313" key="11">
    <source>
        <dbReference type="Proteomes" id="UP000660729"/>
    </source>
</evidence>
<organism evidence="10 11">
    <name type="scientific">Pseudocercospora fuligena</name>
    <dbReference type="NCBI Taxonomy" id="685502"/>
    <lineage>
        <taxon>Eukaryota</taxon>
        <taxon>Fungi</taxon>
        <taxon>Dikarya</taxon>
        <taxon>Ascomycota</taxon>
        <taxon>Pezizomycotina</taxon>
        <taxon>Dothideomycetes</taxon>
        <taxon>Dothideomycetidae</taxon>
        <taxon>Mycosphaerellales</taxon>
        <taxon>Mycosphaerellaceae</taxon>
        <taxon>Pseudocercospora</taxon>
    </lineage>
</organism>
<dbReference type="AlphaFoldDB" id="A0A8H6VNW7"/>
<gene>
    <name evidence="8" type="primary">MED18</name>
    <name evidence="10" type="ORF">HII31_05110</name>
</gene>
<evidence type="ECO:0000256" key="2">
    <source>
        <dbReference type="ARBA" id="ARBA00009814"/>
    </source>
</evidence>
<comment type="caution">
    <text evidence="10">The sequence shown here is derived from an EMBL/GenBank/DDBJ whole genome shotgun (WGS) entry which is preliminary data.</text>
</comment>
<comment type="subcellular location">
    <subcellularLocation>
        <location evidence="1 8">Nucleus</location>
    </subcellularLocation>
</comment>
<dbReference type="GO" id="GO:0003712">
    <property type="term" value="F:transcription coregulator activity"/>
    <property type="evidence" value="ECO:0007669"/>
    <property type="project" value="InterPro"/>
</dbReference>
<keyword evidence="4 8" id="KW-0805">Transcription regulation</keyword>
<dbReference type="Proteomes" id="UP000660729">
    <property type="component" value="Unassembled WGS sequence"/>
</dbReference>
<dbReference type="InterPro" id="IPR019095">
    <property type="entry name" value="Mediator_Med18"/>
</dbReference>
<keyword evidence="5 8" id="KW-0804">Transcription</keyword>
<proteinExistence type="inferred from homology"/>
<accession>A0A8H6VNW7</accession>
<evidence type="ECO:0000256" key="7">
    <source>
        <dbReference type="ARBA" id="ARBA00032012"/>
    </source>
</evidence>
<keyword evidence="8" id="KW-0010">Activator</keyword>
<dbReference type="EMBL" id="JABCIY010000080">
    <property type="protein sequence ID" value="KAF7193535.1"/>
    <property type="molecule type" value="Genomic_DNA"/>
</dbReference>
<evidence type="ECO:0000256" key="4">
    <source>
        <dbReference type="ARBA" id="ARBA00023015"/>
    </source>
</evidence>
<evidence type="ECO:0000256" key="1">
    <source>
        <dbReference type="ARBA" id="ARBA00004123"/>
    </source>
</evidence>
<name>A0A8H6VNW7_9PEZI</name>
<comment type="function">
    <text evidence="8">Component of the Mediator complex, a coactivator involved in the regulated transcription of nearly all RNA polymerase II-dependent genes. Mediator functions as a bridge to convey information from gene-specific regulatory proteins to the basal RNA polymerase II transcription machinery. Mediator is recruited to promoters by direct interactions with regulatory proteins and serves as a scaffold for the assembly of a functional preinitiation complex with RNA polymerase II and the general transcription factors.</text>
</comment>
<comment type="similarity">
    <text evidence="2 8">Belongs to the Mediator complex subunit 18 family.</text>
</comment>
<keyword evidence="6 8" id="KW-0539">Nucleus</keyword>
<comment type="subunit">
    <text evidence="8">Component of the Mediator complex.</text>
</comment>
<keyword evidence="11" id="KW-1185">Reference proteome</keyword>
<evidence type="ECO:0000256" key="3">
    <source>
        <dbReference type="ARBA" id="ARBA00019612"/>
    </source>
</evidence>
<dbReference type="GO" id="GO:0006369">
    <property type="term" value="P:termination of RNA polymerase II transcription"/>
    <property type="evidence" value="ECO:0007669"/>
    <property type="project" value="TreeGrafter"/>
</dbReference>
<protein>
    <recommendedName>
        <fullName evidence="3 8">Mediator of RNA polymerase II transcription subunit 18</fullName>
    </recommendedName>
    <alternativeName>
        <fullName evidence="7 8">Mediator complex subunit 18</fullName>
    </alternativeName>
</protein>
<sequence>MREYLLYSQIPHAREVQVLSILAGVTGSQPVSVWQQVAIYGQMKAPDAAVSKKTQAKQQAPKQAPQLNYHKLIRNIDVHEPGEAEAGPWTFRAEALPDPGLTDYIARNYDEHLATEDELQRLRQPELYKFRRQFLTEANRFVHNNVVTRLYRMRQAPESAGKRPQEYTMHSADLSDPISSPAPFPKDQKLIDPSGSWIIEVSIRVEDGNNSTLTDKAKQELLAFKETMDGALDLIAPDRLALDSRVKNV</sequence>
<dbReference type="GO" id="GO:0070847">
    <property type="term" value="C:core mediator complex"/>
    <property type="evidence" value="ECO:0007669"/>
    <property type="project" value="TreeGrafter"/>
</dbReference>
<reference evidence="10" key="1">
    <citation type="submission" date="2020-04" db="EMBL/GenBank/DDBJ databases">
        <title>Draft genome resource of the tomato pathogen Pseudocercospora fuligena.</title>
        <authorList>
            <person name="Zaccaron A."/>
        </authorList>
    </citation>
    <scope>NUCLEOTIDE SEQUENCE</scope>
    <source>
        <strain evidence="10">PF001</strain>
    </source>
</reference>
<dbReference type="Gene3D" id="2.40.320.10">
    <property type="entry name" value="Hypothetical Protein Pfu-838710-001"/>
    <property type="match status" value="1"/>
</dbReference>
<evidence type="ECO:0000313" key="10">
    <source>
        <dbReference type="EMBL" id="KAF7193535.1"/>
    </source>
</evidence>